<dbReference type="EMBL" id="SGWQ01000004">
    <property type="protein sequence ID" value="RZS39071.1"/>
    <property type="molecule type" value="Genomic_DNA"/>
</dbReference>
<dbReference type="AlphaFoldDB" id="A0A4Q7KTD6"/>
<keyword evidence="1" id="KW-0472">Membrane</keyword>
<gene>
    <name evidence="2" type="ORF">EV193_104282</name>
</gene>
<dbReference type="Proteomes" id="UP000294257">
    <property type="component" value="Unassembled WGS sequence"/>
</dbReference>
<proteinExistence type="predicted"/>
<name>A0A4Q7KTD6_9PSEU</name>
<protein>
    <submittedName>
        <fullName evidence="2">Uncharacterized protein</fullName>
    </submittedName>
</protein>
<sequence length="70" mass="7075">MGADKSDKKMRGAFGAARSVLAASNAVAGIKKAKQDNDKLVLANAVASVAVAITGALIAVRTLRKGGDHK</sequence>
<evidence type="ECO:0000313" key="3">
    <source>
        <dbReference type="Proteomes" id="UP000294257"/>
    </source>
</evidence>
<feature type="transmembrane region" description="Helical" evidence="1">
    <location>
        <begin position="44"/>
        <end position="63"/>
    </location>
</feature>
<keyword evidence="1" id="KW-0812">Transmembrane</keyword>
<accession>A0A4Q7KTD6</accession>
<organism evidence="2 3">
    <name type="scientific">Herbihabitans rhizosphaerae</name>
    <dbReference type="NCBI Taxonomy" id="1872711"/>
    <lineage>
        <taxon>Bacteria</taxon>
        <taxon>Bacillati</taxon>
        <taxon>Actinomycetota</taxon>
        <taxon>Actinomycetes</taxon>
        <taxon>Pseudonocardiales</taxon>
        <taxon>Pseudonocardiaceae</taxon>
        <taxon>Herbihabitans</taxon>
    </lineage>
</organism>
<comment type="caution">
    <text evidence="2">The sequence shown here is derived from an EMBL/GenBank/DDBJ whole genome shotgun (WGS) entry which is preliminary data.</text>
</comment>
<evidence type="ECO:0000313" key="2">
    <source>
        <dbReference type="EMBL" id="RZS39071.1"/>
    </source>
</evidence>
<reference evidence="2 3" key="1">
    <citation type="submission" date="2019-02" db="EMBL/GenBank/DDBJ databases">
        <title>Genomic Encyclopedia of Type Strains, Phase IV (KMG-IV): sequencing the most valuable type-strain genomes for metagenomic binning, comparative biology and taxonomic classification.</title>
        <authorList>
            <person name="Goeker M."/>
        </authorList>
    </citation>
    <scope>NUCLEOTIDE SEQUENCE [LARGE SCALE GENOMIC DNA]</scope>
    <source>
        <strain evidence="2 3">DSM 101727</strain>
    </source>
</reference>
<dbReference type="RefSeq" id="WP_242613392.1">
    <property type="nucleotide sequence ID" value="NZ_SGWQ01000004.1"/>
</dbReference>
<keyword evidence="1" id="KW-1133">Transmembrane helix</keyword>
<keyword evidence="3" id="KW-1185">Reference proteome</keyword>
<evidence type="ECO:0000256" key="1">
    <source>
        <dbReference type="SAM" id="Phobius"/>
    </source>
</evidence>